<evidence type="ECO:0000256" key="1">
    <source>
        <dbReference type="SAM" id="Coils"/>
    </source>
</evidence>
<name>A0A918NHN9_9PROT</name>
<organism evidence="3 4">
    <name type="scientific">Litorimonas cladophorae</name>
    <dbReference type="NCBI Taxonomy" id="1220491"/>
    <lineage>
        <taxon>Bacteria</taxon>
        <taxon>Pseudomonadati</taxon>
        <taxon>Pseudomonadota</taxon>
        <taxon>Alphaproteobacteria</taxon>
        <taxon>Maricaulales</taxon>
        <taxon>Robiginitomaculaceae</taxon>
    </lineage>
</organism>
<feature type="coiled-coil region" evidence="1">
    <location>
        <begin position="77"/>
        <end position="116"/>
    </location>
</feature>
<reference evidence="3 4" key="1">
    <citation type="journal article" date="2014" name="Int. J. Syst. Evol. Microbiol.">
        <title>Complete genome sequence of Corynebacterium casei LMG S-19264T (=DSM 44701T), isolated from a smear-ripened cheese.</title>
        <authorList>
            <consortium name="US DOE Joint Genome Institute (JGI-PGF)"/>
            <person name="Walter F."/>
            <person name="Albersmeier A."/>
            <person name="Kalinowski J."/>
            <person name="Ruckert C."/>
        </authorList>
    </citation>
    <scope>NUCLEOTIDE SEQUENCE [LARGE SCALE GENOMIC DNA]</scope>
    <source>
        <strain evidence="3 4">KCTC 23968</strain>
    </source>
</reference>
<comment type="caution">
    <text evidence="3">The sequence shown here is derived from an EMBL/GenBank/DDBJ whole genome shotgun (WGS) entry which is preliminary data.</text>
</comment>
<keyword evidence="2" id="KW-0732">Signal</keyword>
<gene>
    <name evidence="3" type="ORF">GCM10011309_17750</name>
</gene>
<keyword evidence="4" id="KW-1185">Reference proteome</keyword>
<feature type="signal peptide" evidence="2">
    <location>
        <begin position="1"/>
        <end position="24"/>
    </location>
</feature>
<evidence type="ECO:0000256" key="2">
    <source>
        <dbReference type="SAM" id="SignalP"/>
    </source>
</evidence>
<dbReference type="Proteomes" id="UP000600865">
    <property type="component" value="Unassembled WGS sequence"/>
</dbReference>
<accession>A0A918NHN9</accession>
<evidence type="ECO:0000313" key="3">
    <source>
        <dbReference type="EMBL" id="GGX68424.1"/>
    </source>
</evidence>
<dbReference type="EMBL" id="BMYV01000002">
    <property type="protein sequence ID" value="GGX68424.1"/>
    <property type="molecule type" value="Genomic_DNA"/>
</dbReference>
<keyword evidence="1" id="KW-0175">Coiled coil</keyword>
<protein>
    <submittedName>
        <fullName evidence="3">Uncharacterized protein</fullName>
    </submittedName>
</protein>
<dbReference type="AlphaFoldDB" id="A0A918NHN9"/>
<sequence length="117" mass="13008">MRSYISTFSILIGLVAISPGTATAGEILKTSPGADFTWSSTTCFKPRTPTFNSQTQNPAGLMSQYTVKVDAYLACMKKEAQDDFDRAQFEMQQAIERELEKTVTQINEDVKRAASKR</sequence>
<feature type="chain" id="PRO_5036837534" evidence="2">
    <location>
        <begin position="25"/>
        <end position="117"/>
    </location>
</feature>
<proteinExistence type="predicted"/>
<evidence type="ECO:0000313" key="4">
    <source>
        <dbReference type="Proteomes" id="UP000600865"/>
    </source>
</evidence>